<evidence type="ECO:0000313" key="2">
    <source>
        <dbReference type="Proteomes" id="UP000008366"/>
    </source>
</evidence>
<proteinExistence type="predicted"/>
<dbReference type="eggNOG" id="ENOG50309MX">
    <property type="taxonomic scope" value="Bacteria"/>
</dbReference>
<reference evidence="1 2" key="1">
    <citation type="submission" date="2012-08" db="EMBL/GenBank/DDBJ databases">
        <title>Whole genome shotgun sequence of Kineosphaera limosa NBRC 100340.</title>
        <authorList>
            <person name="Yoshida I."/>
            <person name="Isaki S."/>
            <person name="Hosoyama A."/>
            <person name="Tsuchikane K."/>
            <person name="Katsumata H."/>
            <person name="Ando Y."/>
            <person name="Ohji S."/>
            <person name="Hamada M."/>
            <person name="Tamura T."/>
            <person name="Yamazoe A."/>
            <person name="Yamazaki S."/>
            <person name="Fujita N."/>
        </authorList>
    </citation>
    <scope>NUCLEOTIDE SEQUENCE [LARGE SCALE GENOMIC DNA]</scope>
    <source>
        <strain evidence="1 2">NBRC 100340</strain>
    </source>
</reference>
<dbReference type="EMBL" id="BAHD01000025">
    <property type="protein sequence ID" value="GAB95709.1"/>
    <property type="molecule type" value="Genomic_DNA"/>
</dbReference>
<comment type="caution">
    <text evidence="1">The sequence shown here is derived from an EMBL/GenBank/DDBJ whole genome shotgun (WGS) entry which is preliminary data.</text>
</comment>
<keyword evidence="2" id="KW-1185">Reference proteome</keyword>
<sequence>MVASDEADVDLRSATTFAHAFREATDQRGLSLERITYHLRRRGHDLSTATLSYWRTGRSVPQRSTSIAALGALEEILGVERGSLASLVPPRPTRLTGDGRNLVQAERFIKRAEVISQLMSELGLNWDMGMEYLSVHDHMRIRRDGTLEGHLVTALMRATREGVDRLPTWYGHDDPGAYPFISAENNCRIGQVVESKDLPLVVAELLLPRPMNVGEVVHIQYTNGAGGQTEPFLDWSRGTVGTVRESYLEVEFDPQAIPVKAEEFVEIGQDRRTTPLPVIDHTLRRYRRDFGPGVWGLAWEWSPGTLAPIRNRP</sequence>
<dbReference type="Proteomes" id="UP000008366">
    <property type="component" value="Unassembled WGS sequence"/>
</dbReference>
<name>K6XA55_9MICO</name>
<evidence type="ECO:0000313" key="1">
    <source>
        <dbReference type="EMBL" id="GAB95709.1"/>
    </source>
</evidence>
<accession>K6XA55</accession>
<gene>
    <name evidence="1" type="ORF">KILIM_025_00460</name>
</gene>
<protein>
    <submittedName>
        <fullName evidence="1">Uncharacterized protein</fullName>
    </submittedName>
</protein>
<organism evidence="1 2">
    <name type="scientific">Kineosphaera limosa NBRC 100340</name>
    <dbReference type="NCBI Taxonomy" id="1184609"/>
    <lineage>
        <taxon>Bacteria</taxon>
        <taxon>Bacillati</taxon>
        <taxon>Actinomycetota</taxon>
        <taxon>Actinomycetes</taxon>
        <taxon>Micrococcales</taxon>
        <taxon>Dermatophilaceae</taxon>
        <taxon>Kineosphaera</taxon>
    </lineage>
</organism>
<dbReference type="STRING" id="1184609.KILIM_025_00460"/>
<dbReference type="AlphaFoldDB" id="K6XA55"/>